<feature type="region of interest" description="Disordered" evidence="1">
    <location>
        <begin position="149"/>
        <end position="186"/>
    </location>
</feature>
<dbReference type="EMBL" id="JANPWB010000005">
    <property type="protein sequence ID" value="KAJ1188909.1"/>
    <property type="molecule type" value="Genomic_DNA"/>
</dbReference>
<gene>
    <name evidence="2" type="ORF">NDU88_005665</name>
</gene>
<evidence type="ECO:0000313" key="3">
    <source>
        <dbReference type="Proteomes" id="UP001066276"/>
    </source>
</evidence>
<sequence>MVPSQPTGREQPSARRRPSTKVAREDGELDPATLLQKRGCSRGEVTKSREGKYGKPTLRRQSTEGEKRVEKGNTGETEADSVTEKGKEEEITINQEKVRKEKTSGKEKKEAEEEKSGRDRKGEDTKRVQQKSLTLISLFLFECASQETFETKRNKKKSERQDPIEHHQTKARRNKEENTLTTRATIPLYV</sequence>
<proteinExistence type="predicted"/>
<reference evidence="2" key="1">
    <citation type="journal article" date="2022" name="bioRxiv">
        <title>Sequencing and chromosome-scale assembly of the giantPleurodeles waltlgenome.</title>
        <authorList>
            <person name="Brown T."/>
            <person name="Elewa A."/>
            <person name="Iarovenko S."/>
            <person name="Subramanian E."/>
            <person name="Araus A.J."/>
            <person name="Petzold A."/>
            <person name="Susuki M."/>
            <person name="Suzuki K.-i.T."/>
            <person name="Hayashi T."/>
            <person name="Toyoda A."/>
            <person name="Oliveira C."/>
            <person name="Osipova E."/>
            <person name="Leigh N.D."/>
            <person name="Simon A."/>
            <person name="Yun M.H."/>
        </authorList>
    </citation>
    <scope>NUCLEOTIDE SEQUENCE</scope>
    <source>
        <strain evidence="2">20211129_DDA</strain>
        <tissue evidence="2">Liver</tissue>
    </source>
</reference>
<dbReference type="Proteomes" id="UP001066276">
    <property type="component" value="Chromosome 3_1"/>
</dbReference>
<evidence type="ECO:0000256" key="1">
    <source>
        <dbReference type="SAM" id="MobiDB-lite"/>
    </source>
</evidence>
<evidence type="ECO:0000313" key="2">
    <source>
        <dbReference type="EMBL" id="KAJ1188909.1"/>
    </source>
</evidence>
<feature type="compositionally biased region" description="Basic and acidic residues" evidence="1">
    <location>
        <begin position="44"/>
        <end position="53"/>
    </location>
</feature>
<keyword evidence="3" id="KW-1185">Reference proteome</keyword>
<accession>A0AAV7UK63</accession>
<feature type="region of interest" description="Disordered" evidence="1">
    <location>
        <begin position="1"/>
        <end position="129"/>
    </location>
</feature>
<feature type="compositionally biased region" description="Polar residues" evidence="1">
    <location>
        <begin position="1"/>
        <end position="10"/>
    </location>
</feature>
<comment type="caution">
    <text evidence="2">The sequence shown here is derived from an EMBL/GenBank/DDBJ whole genome shotgun (WGS) entry which is preliminary data.</text>
</comment>
<feature type="compositionally biased region" description="Basic and acidic residues" evidence="1">
    <location>
        <begin position="82"/>
        <end position="127"/>
    </location>
</feature>
<feature type="compositionally biased region" description="Basic and acidic residues" evidence="1">
    <location>
        <begin position="61"/>
        <end position="73"/>
    </location>
</feature>
<protein>
    <submittedName>
        <fullName evidence="2">Uncharacterized protein</fullName>
    </submittedName>
</protein>
<dbReference type="AlphaFoldDB" id="A0AAV7UK63"/>
<feature type="compositionally biased region" description="Basic and acidic residues" evidence="1">
    <location>
        <begin position="159"/>
        <end position="178"/>
    </location>
</feature>
<organism evidence="2 3">
    <name type="scientific">Pleurodeles waltl</name>
    <name type="common">Iberian ribbed newt</name>
    <dbReference type="NCBI Taxonomy" id="8319"/>
    <lineage>
        <taxon>Eukaryota</taxon>
        <taxon>Metazoa</taxon>
        <taxon>Chordata</taxon>
        <taxon>Craniata</taxon>
        <taxon>Vertebrata</taxon>
        <taxon>Euteleostomi</taxon>
        <taxon>Amphibia</taxon>
        <taxon>Batrachia</taxon>
        <taxon>Caudata</taxon>
        <taxon>Salamandroidea</taxon>
        <taxon>Salamandridae</taxon>
        <taxon>Pleurodelinae</taxon>
        <taxon>Pleurodeles</taxon>
    </lineage>
</organism>
<name>A0AAV7UK63_PLEWA</name>